<comment type="caution">
    <text evidence="5">The sequence shown here is derived from an EMBL/GenBank/DDBJ whole genome shotgun (WGS) entry which is preliminary data.</text>
</comment>
<dbReference type="EMBL" id="WKLP01000066">
    <property type="protein sequence ID" value="MRY14763.1"/>
    <property type="molecule type" value="Genomic_DNA"/>
</dbReference>
<dbReference type="GO" id="GO:0006355">
    <property type="term" value="P:regulation of DNA-templated transcription"/>
    <property type="evidence" value="ECO:0007669"/>
    <property type="project" value="InterPro"/>
</dbReference>
<dbReference type="SUPFAM" id="SSF46894">
    <property type="entry name" value="C-terminal effector domain of the bipartite response regulators"/>
    <property type="match status" value="1"/>
</dbReference>
<dbReference type="PRINTS" id="PR00038">
    <property type="entry name" value="HTHLUXR"/>
</dbReference>
<dbReference type="PROSITE" id="PS50043">
    <property type="entry name" value="HTH_LUXR_2"/>
    <property type="match status" value="1"/>
</dbReference>
<dbReference type="InterPro" id="IPR000792">
    <property type="entry name" value="Tscrpt_reg_LuxR_C"/>
</dbReference>
<keyword evidence="2" id="KW-0238">DNA-binding</keyword>
<evidence type="ECO:0000259" key="4">
    <source>
        <dbReference type="PROSITE" id="PS50043"/>
    </source>
</evidence>
<dbReference type="AlphaFoldDB" id="A0A6G1ZLB7"/>
<evidence type="ECO:0000313" key="5">
    <source>
        <dbReference type="EMBL" id="MRY14763.1"/>
    </source>
</evidence>
<dbReference type="Pfam" id="PF00196">
    <property type="entry name" value="GerE"/>
    <property type="match status" value="1"/>
</dbReference>
<name>A0A6G1ZLB7_9BACT</name>
<proteinExistence type="predicted"/>
<reference evidence="5" key="1">
    <citation type="journal article" date="2019" name="Nat. Med.">
        <title>A library of human gut bacterial isolates paired with longitudinal multiomics data enables mechanistic microbiome research.</title>
        <authorList>
            <person name="Poyet M."/>
            <person name="Groussin M."/>
            <person name="Gibbons S.M."/>
            <person name="Avila-Pacheco J."/>
            <person name="Jiang X."/>
            <person name="Kearney S.M."/>
            <person name="Perrotta A.R."/>
            <person name="Berdy B."/>
            <person name="Zhao S."/>
            <person name="Lieberman T.D."/>
            <person name="Swanson P.K."/>
            <person name="Smith M."/>
            <person name="Roesemann S."/>
            <person name="Alexander J.E."/>
            <person name="Rich S.A."/>
            <person name="Livny J."/>
            <person name="Vlamakis H."/>
            <person name="Clish C."/>
            <person name="Bullock K."/>
            <person name="Deik A."/>
            <person name="Scott J."/>
            <person name="Pierce K.A."/>
            <person name="Xavier R.J."/>
            <person name="Alm E.J."/>
        </authorList>
    </citation>
    <scope>NUCLEOTIDE SEQUENCE</scope>
    <source>
        <strain evidence="5">BIOML-A4</strain>
    </source>
</reference>
<evidence type="ECO:0000256" key="3">
    <source>
        <dbReference type="ARBA" id="ARBA00023163"/>
    </source>
</evidence>
<evidence type="ECO:0000256" key="2">
    <source>
        <dbReference type="ARBA" id="ARBA00023125"/>
    </source>
</evidence>
<protein>
    <submittedName>
        <fullName evidence="5">Helix-turn-helix transcriptional regulator</fullName>
    </submittedName>
</protein>
<keyword evidence="3" id="KW-0804">Transcription</keyword>
<feature type="domain" description="HTH luxR-type" evidence="4">
    <location>
        <begin position="116"/>
        <end position="181"/>
    </location>
</feature>
<dbReference type="InterPro" id="IPR036388">
    <property type="entry name" value="WH-like_DNA-bd_sf"/>
</dbReference>
<dbReference type="SMART" id="SM00421">
    <property type="entry name" value="HTH_LUXR"/>
    <property type="match status" value="1"/>
</dbReference>
<organism evidence="5">
    <name type="scientific">Parabacteroides goldsteinii</name>
    <dbReference type="NCBI Taxonomy" id="328812"/>
    <lineage>
        <taxon>Bacteria</taxon>
        <taxon>Pseudomonadati</taxon>
        <taxon>Bacteroidota</taxon>
        <taxon>Bacteroidia</taxon>
        <taxon>Bacteroidales</taxon>
        <taxon>Tannerellaceae</taxon>
        <taxon>Parabacteroides</taxon>
    </lineage>
</organism>
<dbReference type="Gene3D" id="1.10.10.10">
    <property type="entry name" value="Winged helix-like DNA-binding domain superfamily/Winged helix DNA-binding domain"/>
    <property type="match status" value="1"/>
</dbReference>
<dbReference type="CDD" id="cd06170">
    <property type="entry name" value="LuxR_C_like"/>
    <property type="match status" value="1"/>
</dbReference>
<dbReference type="GO" id="GO:0003677">
    <property type="term" value="F:DNA binding"/>
    <property type="evidence" value="ECO:0007669"/>
    <property type="project" value="UniProtKB-KW"/>
</dbReference>
<dbReference type="PANTHER" id="PTHR44688:SF16">
    <property type="entry name" value="DNA-BINDING TRANSCRIPTIONAL ACTIVATOR DEVR_DOSR"/>
    <property type="match status" value="1"/>
</dbReference>
<dbReference type="InterPro" id="IPR016032">
    <property type="entry name" value="Sig_transdc_resp-reg_C-effctor"/>
</dbReference>
<evidence type="ECO:0000256" key="1">
    <source>
        <dbReference type="ARBA" id="ARBA00023015"/>
    </source>
</evidence>
<keyword evidence="1" id="KW-0805">Transcription regulation</keyword>
<gene>
    <name evidence="5" type="ORF">GKE01_25425</name>
</gene>
<accession>A0A6G1ZLB7</accession>
<dbReference type="PANTHER" id="PTHR44688">
    <property type="entry name" value="DNA-BINDING TRANSCRIPTIONAL ACTIVATOR DEVR_DOSR"/>
    <property type="match status" value="1"/>
</dbReference>
<sequence>MKLTDMEFYQTPTGGIMIHDASGPRKLTEHDRDFITAMIDKIFDFYPGSLKGASEEYIKYRYNIPLYEYKMVSRIIKCNWGKFDSTMDIDRFGNFNFEEVECPLRGECRWEGVICKPKFNSNLSDREREVMQLLYEGATDEDVANRLCISIETVKTHKRNAFRRTGVHSLPEFIIYARDKKLFM</sequence>